<protein>
    <submittedName>
        <fullName evidence="1">Uncharacterized protein</fullName>
    </submittedName>
</protein>
<name>A0A8J8P798_HALGN</name>
<evidence type="ECO:0000313" key="2">
    <source>
        <dbReference type="Proteomes" id="UP000785679"/>
    </source>
</evidence>
<comment type="caution">
    <text evidence="1">The sequence shown here is derived from an EMBL/GenBank/DDBJ whole genome shotgun (WGS) entry which is preliminary data.</text>
</comment>
<dbReference type="AlphaFoldDB" id="A0A8J8P798"/>
<dbReference type="EMBL" id="RRYP01000461">
    <property type="protein sequence ID" value="TNV87390.1"/>
    <property type="molecule type" value="Genomic_DNA"/>
</dbReference>
<dbReference type="Proteomes" id="UP000785679">
    <property type="component" value="Unassembled WGS sequence"/>
</dbReference>
<sequence length="143" mass="16576">MVSFTGDLRLTHLSCLHLILCKMANSRGNPMHITGRSQHQIISDTQSQQRHLSGRISASKLLKVGITRMAHFRQFGRQWSNRRKGQLNIQFRCLHQRNIQVLNKSECRQQLLIQSNQLKNHLNFIILIRSAPLRLTTSCAIQR</sequence>
<proteinExistence type="predicted"/>
<gene>
    <name evidence="1" type="ORF">FGO68_gene2534</name>
</gene>
<reference evidence="1" key="1">
    <citation type="submission" date="2019-06" db="EMBL/GenBank/DDBJ databases">
        <authorList>
            <person name="Zheng W."/>
        </authorList>
    </citation>
    <scope>NUCLEOTIDE SEQUENCE</scope>
    <source>
        <strain evidence="1">QDHG01</strain>
    </source>
</reference>
<keyword evidence="2" id="KW-1185">Reference proteome</keyword>
<evidence type="ECO:0000313" key="1">
    <source>
        <dbReference type="EMBL" id="TNV87390.1"/>
    </source>
</evidence>
<accession>A0A8J8P798</accession>
<organism evidence="1 2">
    <name type="scientific">Halteria grandinella</name>
    <dbReference type="NCBI Taxonomy" id="5974"/>
    <lineage>
        <taxon>Eukaryota</taxon>
        <taxon>Sar</taxon>
        <taxon>Alveolata</taxon>
        <taxon>Ciliophora</taxon>
        <taxon>Intramacronucleata</taxon>
        <taxon>Spirotrichea</taxon>
        <taxon>Stichotrichia</taxon>
        <taxon>Sporadotrichida</taxon>
        <taxon>Halteriidae</taxon>
        <taxon>Halteria</taxon>
    </lineage>
</organism>